<evidence type="ECO:0000313" key="1">
    <source>
        <dbReference type="EMBL" id="QHT21309.1"/>
    </source>
</evidence>
<dbReference type="AlphaFoldDB" id="A0A6C0DZ29"/>
<sequence>MSKVSNRLQAAEKVGAIKNQEKGAEHRDAVKSIYFIWCMWYVDHRI</sequence>
<organism evidence="1">
    <name type="scientific">viral metagenome</name>
    <dbReference type="NCBI Taxonomy" id="1070528"/>
    <lineage>
        <taxon>unclassified sequences</taxon>
        <taxon>metagenomes</taxon>
        <taxon>organismal metagenomes</taxon>
    </lineage>
</organism>
<dbReference type="EMBL" id="MN739689">
    <property type="protein sequence ID" value="QHT21309.1"/>
    <property type="molecule type" value="Genomic_DNA"/>
</dbReference>
<proteinExistence type="predicted"/>
<protein>
    <submittedName>
        <fullName evidence="1">Uncharacterized protein</fullName>
    </submittedName>
</protein>
<name>A0A6C0DZ29_9ZZZZ</name>
<reference evidence="1" key="1">
    <citation type="journal article" date="2020" name="Nature">
        <title>Giant virus diversity and host interactions through global metagenomics.</title>
        <authorList>
            <person name="Schulz F."/>
            <person name="Roux S."/>
            <person name="Paez-Espino D."/>
            <person name="Jungbluth S."/>
            <person name="Walsh D.A."/>
            <person name="Denef V.J."/>
            <person name="McMahon K.D."/>
            <person name="Konstantinidis K.T."/>
            <person name="Eloe-Fadrosh E.A."/>
            <person name="Kyrpides N.C."/>
            <person name="Woyke T."/>
        </authorList>
    </citation>
    <scope>NUCLEOTIDE SEQUENCE</scope>
    <source>
        <strain evidence="1">GVMAG-M-3300023174-92</strain>
    </source>
</reference>
<accession>A0A6C0DZ29</accession>